<dbReference type="SUPFAM" id="SSF48452">
    <property type="entry name" value="TPR-like"/>
    <property type="match status" value="2"/>
</dbReference>
<dbReference type="Gene3D" id="1.25.40.10">
    <property type="entry name" value="Tetratricopeptide repeat domain"/>
    <property type="match status" value="2"/>
</dbReference>
<reference evidence="3 4" key="1">
    <citation type="submission" date="2024-08" db="EMBL/GenBank/DDBJ databases">
        <title>Insights into the chromosomal genome structure of Flemingia macrophylla.</title>
        <authorList>
            <person name="Ding Y."/>
            <person name="Zhao Y."/>
            <person name="Bi W."/>
            <person name="Wu M."/>
            <person name="Zhao G."/>
            <person name="Gong Y."/>
            <person name="Li W."/>
            <person name="Zhang P."/>
        </authorList>
    </citation>
    <scope>NUCLEOTIDE SEQUENCE [LARGE SCALE GENOMIC DNA]</scope>
    <source>
        <strain evidence="3">DYQJB</strain>
        <tissue evidence="3">Leaf</tissue>
    </source>
</reference>
<dbReference type="SMART" id="SM00028">
    <property type="entry name" value="TPR"/>
    <property type="match status" value="6"/>
</dbReference>
<keyword evidence="1" id="KW-0802">TPR repeat</keyword>
<dbReference type="InterPro" id="IPR043376">
    <property type="entry name" value="NPG1-like"/>
</dbReference>
<accession>A0ABD1LIS9</accession>
<name>A0ABD1LIS9_9FABA</name>
<evidence type="ECO:0000313" key="4">
    <source>
        <dbReference type="Proteomes" id="UP001603857"/>
    </source>
</evidence>
<protein>
    <submittedName>
        <fullName evidence="3">Uncharacterized protein</fullName>
    </submittedName>
</protein>
<comment type="caution">
    <text evidence="3">The sequence shown here is derived from an EMBL/GenBank/DDBJ whole genome shotgun (WGS) entry which is preliminary data.</text>
</comment>
<organism evidence="3 4">
    <name type="scientific">Flemingia macrophylla</name>
    <dbReference type="NCBI Taxonomy" id="520843"/>
    <lineage>
        <taxon>Eukaryota</taxon>
        <taxon>Viridiplantae</taxon>
        <taxon>Streptophyta</taxon>
        <taxon>Embryophyta</taxon>
        <taxon>Tracheophyta</taxon>
        <taxon>Spermatophyta</taxon>
        <taxon>Magnoliopsida</taxon>
        <taxon>eudicotyledons</taxon>
        <taxon>Gunneridae</taxon>
        <taxon>Pentapetalae</taxon>
        <taxon>rosids</taxon>
        <taxon>fabids</taxon>
        <taxon>Fabales</taxon>
        <taxon>Fabaceae</taxon>
        <taxon>Papilionoideae</taxon>
        <taxon>50 kb inversion clade</taxon>
        <taxon>NPAAA clade</taxon>
        <taxon>indigoferoid/millettioid clade</taxon>
        <taxon>Phaseoleae</taxon>
        <taxon>Flemingia</taxon>
    </lineage>
</organism>
<dbReference type="PROSITE" id="PS50005">
    <property type="entry name" value="TPR"/>
    <property type="match status" value="1"/>
</dbReference>
<dbReference type="AlphaFoldDB" id="A0ABD1LIS9"/>
<evidence type="ECO:0000313" key="3">
    <source>
        <dbReference type="EMBL" id="KAL2323409.1"/>
    </source>
</evidence>
<dbReference type="PANTHER" id="PTHR44102:SF12">
    <property type="entry name" value="PROTEIN NPGR2"/>
    <property type="match status" value="1"/>
</dbReference>
<evidence type="ECO:0000256" key="1">
    <source>
        <dbReference type="PROSITE-ProRule" id="PRU00339"/>
    </source>
</evidence>
<keyword evidence="4" id="KW-1185">Reference proteome</keyword>
<dbReference type="InterPro" id="IPR019734">
    <property type="entry name" value="TPR_rpt"/>
</dbReference>
<dbReference type="Proteomes" id="UP001603857">
    <property type="component" value="Unassembled WGS sequence"/>
</dbReference>
<proteinExistence type="predicted"/>
<gene>
    <name evidence="3" type="ORF">Fmac_027788</name>
</gene>
<dbReference type="EMBL" id="JBGMDY010000009">
    <property type="protein sequence ID" value="KAL2323409.1"/>
    <property type="molecule type" value="Genomic_DNA"/>
</dbReference>
<sequence>MQSVSDKSSPMELHSSHEHHIPLTNLNIGGRRGAVWEAGLESGGKVKSGGVCRKIMKCLRSGESLGGVDEVFPSSGSLASATKDFSASGHSFIAEHVDKKPDTGNIEEAESSLRESGVLNYEEARALLGRYEYQKGNIVAALHVFEGIDIGVVTPKIKVALSRSRERRKRHSQNYAESQMSIHSVGLLLEAVFLKAKSLQVLEKFKEAAQSCKVILDIVESSLPEGLPDNFGAECKLQETLNKAVELLPELWKLADCPREAILSYRRALLHHWNLDAETVAKIQKEFVVFLLYSGGEATPPNLRSQMDGSFVPRNNIEEAILLLMILLRKVSLNRIQWDPSILYHLSFALSVSGDLTALANQMEELLPGTIHRSERYYALALCYYGAGKDLVALDLLRKLLNGREDQHHVPGLLMASKICCESSTLAEEGVNFAQRVLQKLDGRCNQLEDLANFFLGVSLSAQSKLAISDSERLKRQSEALLALETTGRMRNPLVLYHLSLEYAEQRKLDGALYYAKCYHKLEGGSNVKGWLLLARILSAQKQFLDAESIINAALDETGKWDQGDLLRTKAKLQIAQGQLRSAIETYTQILALLQIQSKGFGYGNKLYKDNRDRSRNLEVEIWHDIAYVYVSLSQWHDAETCLSKSKTLRPLSASRCHATGIMYEAKGLYKEALKAFGDALDIDPGHALSLVSTALVLKRFSNQSNPAVKSFLMDALRHDRFSASAWYNLGLLLKAEGTPSSLVEAAECFQAAHFLEESAPVEPFR</sequence>
<dbReference type="PANTHER" id="PTHR44102">
    <property type="entry name" value="PROTEIN NPG1"/>
    <property type="match status" value="1"/>
</dbReference>
<feature type="repeat" description="TPR" evidence="1">
    <location>
        <begin position="654"/>
        <end position="687"/>
    </location>
</feature>
<evidence type="ECO:0000256" key="2">
    <source>
        <dbReference type="SAM" id="MobiDB-lite"/>
    </source>
</evidence>
<feature type="region of interest" description="Disordered" evidence="2">
    <location>
        <begin position="1"/>
        <end position="25"/>
    </location>
</feature>
<dbReference type="InterPro" id="IPR011990">
    <property type="entry name" value="TPR-like_helical_dom_sf"/>
</dbReference>